<accession>A0ABZ1XWA7</accession>
<dbReference type="EMBL" id="CP109020">
    <property type="protein sequence ID" value="WUT87838.1"/>
    <property type="molecule type" value="Genomic_DNA"/>
</dbReference>
<dbReference type="Proteomes" id="UP001432060">
    <property type="component" value="Plasmid unnamed1"/>
</dbReference>
<organism evidence="1 2">
    <name type="scientific">Streptomyces melanogenes</name>
    <dbReference type="NCBI Taxonomy" id="67326"/>
    <lineage>
        <taxon>Bacteria</taxon>
        <taxon>Bacillati</taxon>
        <taxon>Actinomycetota</taxon>
        <taxon>Actinomycetes</taxon>
        <taxon>Kitasatosporales</taxon>
        <taxon>Streptomycetaceae</taxon>
        <taxon>Streptomyces</taxon>
    </lineage>
</organism>
<protein>
    <submittedName>
        <fullName evidence="1">Uncharacterized protein</fullName>
    </submittedName>
</protein>
<geneLocation type="plasmid" evidence="1 2">
    <name>unnamed1</name>
</geneLocation>
<keyword evidence="1" id="KW-0614">Plasmid</keyword>
<reference evidence="1" key="1">
    <citation type="submission" date="2022-10" db="EMBL/GenBank/DDBJ databases">
        <title>The complete genomes of actinobacterial strains from the NBC collection.</title>
        <authorList>
            <person name="Joergensen T.S."/>
            <person name="Alvarez Arevalo M."/>
            <person name="Sterndorff E.B."/>
            <person name="Faurdal D."/>
            <person name="Vuksanovic O."/>
            <person name="Mourched A.-S."/>
            <person name="Charusanti P."/>
            <person name="Shaw S."/>
            <person name="Blin K."/>
            <person name="Weber T."/>
        </authorList>
    </citation>
    <scope>NUCLEOTIDE SEQUENCE</scope>
    <source>
        <strain evidence="1">NBC_00668</strain>
        <plasmid evidence="1">unnamed1</plasmid>
    </source>
</reference>
<evidence type="ECO:0000313" key="2">
    <source>
        <dbReference type="Proteomes" id="UP001432060"/>
    </source>
</evidence>
<evidence type="ECO:0000313" key="1">
    <source>
        <dbReference type="EMBL" id="WUT87838.1"/>
    </source>
</evidence>
<sequence>MATVAASHERPTEAPAFNQVTVDLTTECLRNPDWQGVNGPVPLADVERLEGVSAAGSVEEVVWVLGRGEPAELQP</sequence>
<proteinExistence type="predicted"/>
<gene>
    <name evidence="1" type="ORF">OG515_36830</name>
</gene>
<name>A0ABZ1XWA7_9ACTN</name>
<keyword evidence="2" id="KW-1185">Reference proteome</keyword>
<dbReference type="RefSeq" id="WP_329404811.1">
    <property type="nucleotide sequence ID" value="NZ_CP109020.1"/>
</dbReference>